<dbReference type="SMART" id="SM00388">
    <property type="entry name" value="HisKA"/>
    <property type="match status" value="1"/>
</dbReference>
<dbReference type="PRINTS" id="PR00344">
    <property type="entry name" value="BCTRLSENSOR"/>
</dbReference>
<dbReference type="InterPro" id="IPR004358">
    <property type="entry name" value="Sig_transdc_His_kin-like_C"/>
</dbReference>
<evidence type="ECO:0000256" key="7">
    <source>
        <dbReference type="ARBA" id="ARBA00022777"/>
    </source>
</evidence>
<dbReference type="Gene3D" id="3.30.565.10">
    <property type="entry name" value="Histidine kinase-like ATPase, C-terminal domain"/>
    <property type="match status" value="1"/>
</dbReference>
<dbReference type="CDD" id="cd00075">
    <property type="entry name" value="HATPase"/>
    <property type="match status" value="1"/>
</dbReference>
<dbReference type="Pfam" id="PF00512">
    <property type="entry name" value="HisKA"/>
    <property type="match status" value="1"/>
</dbReference>
<feature type="transmembrane region" description="Helical" evidence="12">
    <location>
        <begin position="225"/>
        <end position="245"/>
    </location>
</feature>
<dbReference type="InterPro" id="IPR003661">
    <property type="entry name" value="HisK_dim/P_dom"/>
</dbReference>
<dbReference type="Pfam" id="PF00672">
    <property type="entry name" value="HAMP"/>
    <property type="match status" value="1"/>
</dbReference>
<comment type="caution">
    <text evidence="15">The sequence shown here is derived from an EMBL/GenBank/DDBJ whole genome shotgun (WGS) entry which is preliminary data.</text>
</comment>
<evidence type="ECO:0000259" key="13">
    <source>
        <dbReference type="PROSITE" id="PS50109"/>
    </source>
</evidence>
<evidence type="ECO:0000256" key="11">
    <source>
        <dbReference type="SAM" id="MobiDB-lite"/>
    </source>
</evidence>
<gene>
    <name evidence="15" type="ORF">FCS05_03945</name>
</gene>
<evidence type="ECO:0000313" key="15">
    <source>
        <dbReference type="EMBL" id="TLK30914.1"/>
    </source>
</evidence>
<evidence type="ECO:0000313" key="16">
    <source>
        <dbReference type="Proteomes" id="UP000308000"/>
    </source>
</evidence>
<evidence type="ECO:0000256" key="9">
    <source>
        <dbReference type="ARBA" id="ARBA00023012"/>
    </source>
</evidence>
<dbReference type="FunFam" id="1.10.287.130:FF:000001">
    <property type="entry name" value="Two-component sensor histidine kinase"/>
    <property type="match status" value="1"/>
</dbReference>
<evidence type="ECO:0000256" key="10">
    <source>
        <dbReference type="ARBA" id="ARBA00023136"/>
    </source>
</evidence>
<evidence type="ECO:0000256" key="8">
    <source>
        <dbReference type="ARBA" id="ARBA00022989"/>
    </source>
</evidence>
<dbReference type="SUPFAM" id="SSF55874">
    <property type="entry name" value="ATPase domain of HSP90 chaperone/DNA topoisomerase II/histidine kinase"/>
    <property type="match status" value="1"/>
</dbReference>
<evidence type="ECO:0000256" key="3">
    <source>
        <dbReference type="ARBA" id="ARBA00012438"/>
    </source>
</evidence>
<sequence>MREAVAPQAGGTRGRAPDPHRARRRVRAAPGVSAAGAGGGPGRSRLSWRLPLRWRLALVYGLGCALALFASGLLSYAFHTRSHYDELDRVLVDRALHLAAEVRQAGTRVNTDLQAGGLPVLSGVYGPDGRVRRRSAAAPALVQASPPQVLAAPAGPAYAGVVALFPRLTPPPPHPAGGAFGLLVGEQRWRVFVLPVRAGGTALGYVETLTPLGLLDRSVARLRTVLLGVGTLCLLGALAATWFTAGRLLRPLEAMTAAAREIARSREPTARVAPPPHDDEVGELARTFNTMLESLEESAQTQRRFIADASHELRAPLTVVRANLDLLRRYPDMPEAERADVVREAERESERMTRLVGQLLTLARGDAGLGIRRGQVVLEALVRETVQEAQHLARGQRLALGPVDAATVEGDGDRLKQLLLILLDNAVHYTPPGGQVNVTLRRDGPAARLTVSDTGVGIAGPDLPRVFERFYRGAPARTHHPGGSGLGLPIARWIAEQHGGSLRLASRPGVGTQVTFELPVAPGTGPGGR</sequence>
<dbReference type="PROSITE" id="PS50109">
    <property type="entry name" value="HIS_KIN"/>
    <property type="match status" value="1"/>
</dbReference>
<dbReference type="InterPro" id="IPR003660">
    <property type="entry name" value="HAMP_dom"/>
</dbReference>
<dbReference type="GO" id="GO:0005886">
    <property type="term" value="C:plasma membrane"/>
    <property type="evidence" value="ECO:0007669"/>
    <property type="project" value="TreeGrafter"/>
</dbReference>
<dbReference type="InterPro" id="IPR005467">
    <property type="entry name" value="His_kinase_dom"/>
</dbReference>
<dbReference type="EC" id="2.7.13.3" evidence="3"/>
<dbReference type="Gene3D" id="6.10.340.10">
    <property type="match status" value="1"/>
</dbReference>
<evidence type="ECO:0000256" key="4">
    <source>
        <dbReference type="ARBA" id="ARBA00022553"/>
    </source>
</evidence>
<evidence type="ECO:0000256" key="6">
    <source>
        <dbReference type="ARBA" id="ARBA00022692"/>
    </source>
</evidence>
<evidence type="ECO:0000256" key="12">
    <source>
        <dbReference type="SAM" id="Phobius"/>
    </source>
</evidence>
<dbReference type="Proteomes" id="UP000308000">
    <property type="component" value="Unassembled WGS sequence"/>
</dbReference>
<name>A0AAJ5F5E4_9DEIO</name>
<dbReference type="SMART" id="SM00304">
    <property type="entry name" value="HAMP"/>
    <property type="match status" value="1"/>
</dbReference>
<dbReference type="CDD" id="cd00082">
    <property type="entry name" value="HisKA"/>
    <property type="match status" value="1"/>
</dbReference>
<keyword evidence="9" id="KW-0902">Two-component regulatory system</keyword>
<feature type="region of interest" description="Disordered" evidence="11">
    <location>
        <begin position="1"/>
        <end position="43"/>
    </location>
</feature>
<organism evidence="15 16">
    <name type="scientific">Deinococcus metallilatus</name>
    <dbReference type="NCBI Taxonomy" id="1211322"/>
    <lineage>
        <taxon>Bacteria</taxon>
        <taxon>Thermotogati</taxon>
        <taxon>Deinococcota</taxon>
        <taxon>Deinococci</taxon>
        <taxon>Deinococcales</taxon>
        <taxon>Deinococcaceae</taxon>
        <taxon>Deinococcus</taxon>
    </lineage>
</organism>
<keyword evidence="7 15" id="KW-0418">Kinase</keyword>
<dbReference type="InterPro" id="IPR036097">
    <property type="entry name" value="HisK_dim/P_sf"/>
</dbReference>
<feature type="transmembrane region" description="Helical" evidence="12">
    <location>
        <begin position="57"/>
        <end position="79"/>
    </location>
</feature>
<keyword evidence="8 12" id="KW-1133">Transmembrane helix</keyword>
<dbReference type="EMBL" id="VBRC01000002">
    <property type="protein sequence ID" value="TLK30914.1"/>
    <property type="molecule type" value="Genomic_DNA"/>
</dbReference>
<dbReference type="InterPro" id="IPR050428">
    <property type="entry name" value="TCS_sensor_his_kinase"/>
</dbReference>
<dbReference type="InterPro" id="IPR036890">
    <property type="entry name" value="HATPase_C_sf"/>
</dbReference>
<accession>A0AAJ5F5E4</accession>
<comment type="catalytic activity">
    <reaction evidence="1">
        <text>ATP + protein L-histidine = ADP + protein N-phospho-L-histidine.</text>
        <dbReference type="EC" id="2.7.13.3"/>
    </reaction>
</comment>
<dbReference type="FunFam" id="3.30.565.10:FF:000006">
    <property type="entry name" value="Sensor histidine kinase WalK"/>
    <property type="match status" value="1"/>
</dbReference>
<feature type="domain" description="HAMP" evidence="14">
    <location>
        <begin position="246"/>
        <end position="300"/>
    </location>
</feature>
<dbReference type="GO" id="GO:0000155">
    <property type="term" value="F:phosphorelay sensor kinase activity"/>
    <property type="evidence" value="ECO:0007669"/>
    <property type="project" value="InterPro"/>
</dbReference>
<comment type="subcellular location">
    <subcellularLocation>
        <location evidence="2">Membrane</location>
    </subcellularLocation>
</comment>
<evidence type="ECO:0000259" key="14">
    <source>
        <dbReference type="PROSITE" id="PS50885"/>
    </source>
</evidence>
<dbReference type="Pfam" id="PF02518">
    <property type="entry name" value="HATPase_c"/>
    <property type="match status" value="1"/>
</dbReference>
<protein>
    <recommendedName>
        <fullName evidence="3">histidine kinase</fullName>
        <ecNumber evidence="3">2.7.13.3</ecNumber>
    </recommendedName>
</protein>
<dbReference type="SUPFAM" id="SSF47384">
    <property type="entry name" value="Homodimeric domain of signal transducing histidine kinase"/>
    <property type="match status" value="1"/>
</dbReference>
<keyword evidence="6 12" id="KW-0812">Transmembrane</keyword>
<feature type="domain" description="Histidine kinase" evidence="13">
    <location>
        <begin position="308"/>
        <end position="522"/>
    </location>
</feature>
<dbReference type="PANTHER" id="PTHR45436:SF5">
    <property type="entry name" value="SENSOR HISTIDINE KINASE TRCS"/>
    <property type="match status" value="1"/>
</dbReference>
<dbReference type="Gene3D" id="1.10.287.130">
    <property type="match status" value="1"/>
</dbReference>
<evidence type="ECO:0000256" key="2">
    <source>
        <dbReference type="ARBA" id="ARBA00004370"/>
    </source>
</evidence>
<evidence type="ECO:0000256" key="5">
    <source>
        <dbReference type="ARBA" id="ARBA00022679"/>
    </source>
</evidence>
<keyword evidence="5" id="KW-0808">Transferase</keyword>
<dbReference type="CDD" id="cd06225">
    <property type="entry name" value="HAMP"/>
    <property type="match status" value="1"/>
</dbReference>
<dbReference type="InterPro" id="IPR003594">
    <property type="entry name" value="HATPase_dom"/>
</dbReference>
<reference evidence="15 16" key="1">
    <citation type="submission" date="2019-04" db="EMBL/GenBank/DDBJ databases">
        <title>Deinococcus metalilatus MA1002 mutant No.5.</title>
        <authorList>
            <person name="Park W."/>
            <person name="Park C."/>
        </authorList>
    </citation>
    <scope>NUCLEOTIDE SEQUENCE [LARGE SCALE GENOMIC DNA]</scope>
    <source>
        <strain evidence="15 16">MA1002-m5</strain>
    </source>
</reference>
<dbReference type="PROSITE" id="PS50885">
    <property type="entry name" value="HAMP"/>
    <property type="match status" value="1"/>
</dbReference>
<proteinExistence type="predicted"/>
<keyword evidence="4" id="KW-0597">Phosphoprotein</keyword>
<dbReference type="PANTHER" id="PTHR45436">
    <property type="entry name" value="SENSOR HISTIDINE KINASE YKOH"/>
    <property type="match status" value="1"/>
</dbReference>
<evidence type="ECO:0000256" key="1">
    <source>
        <dbReference type="ARBA" id="ARBA00000085"/>
    </source>
</evidence>
<dbReference type="AlphaFoldDB" id="A0AAJ5F5E4"/>
<keyword evidence="10 12" id="KW-0472">Membrane</keyword>
<dbReference type="SMART" id="SM00387">
    <property type="entry name" value="HATPase_c"/>
    <property type="match status" value="1"/>
</dbReference>
<dbReference type="SUPFAM" id="SSF158472">
    <property type="entry name" value="HAMP domain-like"/>
    <property type="match status" value="1"/>
</dbReference>